<gene>
    <name evidence="6" type="ORF">HannXRQ_Chr15g0476141</name>
    <name evidence="5" type="ORF">HanXRQr2_Chr15g0686921</name>
</gene>
<keyword evidence="7" id="KW-1185">Reference proteome</keyword>
<dbReference type="AlphaFoldDB" id="A0A251S7J1"/>
<evidence type="ECO:0000259" key="4">
    <source>
        <dbReference type="Pfam" id="PF00685"/>
    </source>
</evidence>
<dbReference type="PANTHER" id="PTHR11783">
    <property type="entry name" value="SULFOTRANSFERASE SULT"/>
    <property type="match status" value="1"/>
</dbReference>
<dbReference type="InParanoid" id="A0A251S7J1"/>
<name>A0A251S7J1_HELAN</name>
<dbReference type="EMBL" id="CM007904">
    <property type="protein sequence ID" value="OTF94807.1"/>
    <property type="molecule type" value="Genomic_DNA"/>
</dbReference>
<evidence type="ECO:0000256" key="3">
    <source>
        <dbReference type="RuleBase" id="RU361155"/>
    </source>
</evidence>
<reference evidence="5" key="3">
    <citation type="submission" date="2020-06" db="EMBL/GenBank/DDBJ databases">
        <title>Helianthus annuus Genome sequencing and assembly Release 2.</title>
        <authorList>
            <person name="Gouzy J."/>
            <person name="Langlade N."/>
            <person name="Munos S."/>
        </authorList>
    </citation>
    <scope>NUCLEOTIDE SEQUENCE</scope>
    <source>
        <tissue evidence="5">Leaves</tissue>
    </source>
</reference>
<dbReference type="EMBL" id="MNCJ02000330">
    <property type="protein sequence ID" value="KAF5763998.1"/>
    <property type="molecule type" value="Genomic_DNA"/>
</dbReference>
<dbReference type="EC" id="2.8.2.-" evidence="3"/>
<evidence type="ECO:0000313" key="5">
    <source>
        <dbReference type="EMBL" id="KAF5763998.1"/>
    </source>
</evidence>
<dbReference type="GO" id="GO:0005737">
    <property type="term" value="C:cytoplasm"/>
    <property type="evidence" value="ECO:0000318"/>
    <property type="project" value="GO_Central"/>
</dbReference>
<dbReference type="Proteomes" id="UP000215914">
    <property type="component" value="Chromosome 15"/>
</dbReference>
<dbReference type="Gene3D" id="3.40.50.300">
    <property type="entry name" value="P-loop containing nucleotide triphosphate hydrolases"/>
    <property type="match status" value="1"/>
</dbReference>
<reference evidence="6" key="2">
    <citation type="submission" date="2017-02" db="EMBL/GenBank/DDBJ databases">
        <title>Sunflower complete genome.</title>
        <authorList>
            <person name="Langlade N."/>
            <person name="Munos S."/>
        </authorList>
    </citation>
    <scope>NUCLEOTIDE SEQUENCE [LARGE SCALE GENOMIC DNA]</scope>
    <source>
        <tissue evidence="6">Leaves</tissue>
    </source>
</reference>
<organism evidence="6 7">
    <name type="scientific">Helianthus annuus</name>
    <name type="common">Common sunflower</name>
    <dbReference type="NCBI Taxonomy" id="4232"/>
    <lineage>
        <taxon>Eukaryota</taxon>
        <taxon>Viridiplantae</taxon>
        <taxon>Streptophyta</taxon>
        <taxon>Embryophyta</taxon>
        <taxon>Tracheophyta</taxon>
        <taxon>Spermatophyta</taxon>
        <taxon>Magnoliopsida</taxon>
        <taxon>eudicotyledons</taxon>
        <taxon>Gunneridae</taxon>
        <taxon>Pentapetalae</taxon>
        <taxon>asterids</taxon>
        <taxon>campanulids</taxon>
        <taxon>Asterales</taxon>
        <taxon>Asteraceae</taxon>
        <taxon>Asteroideae</taxon>
        <taxon>Heliantheae alliance</taxon>
        <taxon>Heliantheae</taxon>
        <taxon>Helianthus</taxon>
    </lineage>
</organism>
<dbReference type="SUPFAM" id="SSF52540">
    <property type="entry name" value="P-loop containing nucleoside triphosphate hydrolases"/>
    <property type="match status" value="1"/>
</dbReference>
<dbReference type="GO" id="GO:0016787">
    <property type="term" value="F:hydrolase activity"/>
    <property type="evidence" value="ECO:0007669"/>
    <property type="project" value="UniProtKB-KW"/>
</dbReference>
<evidence type="ECO:0000313" key="6">
    <source>
        <dbReference type="EMBL" id="OTF94807.1"/>
    </source>
</evidence>
<dbReference type="GO" id="GO:0051923">
    <property type="term" value="P:sulfation"/>
    <property type="evidence" value="ECO:0000318"/>
    <property type="project" value="GO_Central"/>
</dbReference>
<feature type="domain" description="Sulfotransferase" evidence="4">
    <location>
        <begin position="66"/>
        <end position="326"/>
    </location>
</feature>
<keyword evidence="2 3" id="KW-0808">Transferase</keyword>
<accession>A0A251S7J1</accession>
<dbReference type="Gramene" id="mRNA:HanXRQr2_Chr15g0686921">
    <property type="protein sequence ID" value="CDS:HanXRQr2_Chr15g0686921.1"/>
    <property type="gene ID" value="HanXRQr2_Chr15g0686921"/>
</dbReference>
<dbReference type="OMA" id="HWVAEVI"/>
<keyword evidence="6" id="KW-0378">Hydrolase</keyword>
<evidence type="ECO:0000313" key="7">
    <source>
        <dbReference type="Proteomes" id="UP000215914"/>
    </source>
</evidence>
<dbReference type="Pfam" id="PF00685">
    <property type="entry name" value="Sulfotransfer_1"/>
    <property type="match status" value="1"/>
</dbReference>
<protein>
    <recommendedName>
        <fullName evidence="3">Sulfotransferase</fullName>
        <ecNumber evidence="3">2.8.2.-</ecNumber>
    </recommendedName>
</protein>
<dbReference type="InterPro" id="IPR027417">
    <property type="entry name" value="P-loop_NTPase"/>
</dbReference>
<proteinExistence type="inferred from homology"/>
<sequence>METSHLPMPTYLKEDEVSQECKTLLSTLPTESEWIDMTLYNYQGYWHYAKQLQGVLSCQQHFQSHDNDILLVTSPKSGTTWLKAILFSLVNHTRFKQARDDHPLLSNNPHTLVPFLELKLYFENENPDLSSFTSPRLFATHLPYRSLPKSVQDSKCKLVYLCRNPKDIVVSLWAYANKLRLPEMGAKSIEEVFKKFCEGVSLYGPFWDHMLGYWHESLKNPDKIYFLTYEKMKEQPDLHLRRLADFLGCPFSPKEEEENMVRAILEMCSFDILSNLKVNREGTTPSGINYKAFFRNGKVGDWKNYLTIEMVKRLDKICEEKLEGSGLKL</sequence>
<evidence type="ECO:0000256" key="1">
    <source>
        <dbReference type="ARBA" id="ARBA00005771"/>
    </source>
</evidence>
<comment type="similarity">
    <text evidence="1 3">Belongs to the sulfotransferase 1 family.</text>
</comment>
<evidence type="ECO:0000256" key="2">
    <source>
        <dbReference type="ARBA" id="ARBA00022679"/>
    </source>
</evidence>
<reference evidence="5 7" key="1">
    <citation type="journal article" date="2017" name="Nature">
        <title>The sunflower genome provides insights into oil metabolism, flowering and Asterid evolution.</title>
        <authorList>
            <person name="Badouin H."/>
            <person name="Gouzy J."/>
            <person name="Grassa C.J."/>
            <person name="Murat F."/>
            <person name="Staton S.E."/>
            <person name="Cottret L."/>
            <person name="Lelandais-Briere C."/>
            <person name="Owens G.L."/>
            <person name="Carrere S."/>
            <person name="Mayjonade B."/>
            <person name="Legrand L."/>
            <person name="Gill N."/>
            <person name="Kane N.C."/>
            <person name="Bowers J.E."/>
            <person name="Hubner S."/>
            <person name="Bellec A."/>
            <person name="Berard A."/>
            <person name="Berges H."/>
            <person name="Blanchet N."/>
            <person name="Boniface M.C."/>
            <person name="Brunel D."/>
            <person name="Catrice O."/>
            <person name="Chaidir N."/>
            <person name="Claudel C."/>
            <person name="Donnadieu C."/>
            <person name="Faraut T."/>
            <person name="Fievet G."/>
            <person name="Helmstetter N."/>
            <person name="King M."/>
            <person name="Knapp S.J."/>
            <person name="Lai Z."/>
            <person name="Le Paslier M.C."/>
            <person name="Lippi Y."/>
            <person name="Lorenzon L."/>
            <person name="Mandel J.R."/>
            <person name="Marage G."/>
            <person name="Marchand G."/>
            <person name="Marquand E."/>
            <person name="Bret-Mestries E."/>
            <person name="Morien E."/>
            <person name="Nambeesan S."/>
            <person name="Nguyen T."/>
            <person name="Pegot-Espagnet P."/>
            <person name="Pouilly N."/>
            <person name="Raftis F."/>
            <person name="Sallet E."/>
            <person name="Schiex T."/>
            <person name="Thomas J."/>
            <person name="Vandecasteele C."/>
            <person name="Vares D."/>
            <person name="Vear F."/>
            <person name="Vautrin S."/>
            <person name="Crespi M."/>
            <person name="Mangin B."/>
            <person name="Burke J.M."/>
            <person name="Salse J."/>
            <person name="Munos S."/>
            <person name="Vincourt P."/>
            <person name="Rieseberg L.H."/>
            <person name="Langlade N.B."/>
        </authorList>
    </citation>
    <scope>NUCLEOTIDE SEQUENCE [LARGE SCALE GENOMIC DNA]</scope>
    <source>
        <strain evidence="7">cv. SF193</strain>
        <tissue evidence="5">Leaves</tissue>
    </source>
</reference>
<dbReference type="FunCoup" id="A0A251S7J1">
    <property type="interactions" value="101"/>
</dbReference>
<dbReference type="GO" id="GO:0008146">
    <property type="term" value="F:sulfotransferase activity"/>
    <property type="evidence" value="ECO:0000318"/>
    <property type="project" value="GO_Central"/>
</dbReference>
<dbReference type="InterPro" id="IPR000863">
    <property type="entry name" value="Sulfotransferase_dom"/>
</dbReference>